<accession>A0ABR1QJ26</accession>
<name>A0ABR1QJ26_9PEZI</name>
<evidence type="ECO:0000313" key="3">
    <source>
        <dbReference type="Proteomes" id="UP001391051"/>
    </source>
</evidence>
<sequence>MPQDLIDACAARQVDMARYLLGHSESVETYFLDSSTQPSYRHARPFRGMDNAESLMDSMGNTYLDLNTTFFPDLSNSRTAGHGVLARLLLGNGVGPSLREDDSEAGLLPSIRSHSQPAPIRCPVRRRQCMRKGARPCTMPRETDGAGQYGPTPARTRSRCGCGQCRRRDAGSFVSTEPGPQA</sequence>
<reference evidence="2 3" key="1">
    <citation type="submission" date="2023-01" db="EMBL/GenBank/DDBJ databases">
        <title>Analysis of 21 Apiospora genomes using comparative genomics revels a genus with tremendous synthesis potential of carbohydrate active enzymes and secondary metabolites.</title>
        <authorList>
            <person name="Sorensen T."/>
        </authorList>
    </citation>
    <scope>NUCLEOTIDE SEQUENCE [LARGE SCALE GENOMIC DNA]</scope>
    <source>
        <strain evidence="2 3">CBS 24483</strain>
    </source>
</reference>
<dbReference type="GeneID" id="92074752"/>
<evidence type="ECO:0000256" key="1">
    <source>
        <dbReference type="SAM" id="MobiDB-lite"/>
    </source>
</evidence>
<dbReference type="EMBL" id="JAQQWE010000004">
    <property type="protein sequence ID" value="KAK7956246.1"/>
    <property type="molecule type" value="Genomic_DNA"/>
</dbReference>
<dbReference type="Proteomes" id="UP001391051">
    <property type="component" value="Unassembled WGS sequence"/>
</dbReference>
<organism evidence="2 3">
    <name type="scientific">Apiospora aurea</name>
    <dbReference type="NCBI Taxonomy" id="335848"/>
    <lineage>
        <taxon>Eukaryota</taxon>
        <taxon>Fungi</taxon>
        <taxon>Dikarya</taxon>
        <taxon>Ascomycota</taxon>
        <taxon>Pezizomycotina</taxon>
        <taxon>Sordariomycetes</taxon>
        <taxon>Xylariomycetidae</taxon>
        <taxon>Amphisphaeriales</taxon>
        <taxon>Apiosporaceae</taxon>
        <taxon>Apiospora</taxon>
    </lineage>
</organism>
<evidence type="ECO:0000313" key="2">
    <source>
        <dbReference type="EMBL" id="KAK7956246.1"/>
    </source>
</evidence>
<feature type="region of interest" description="Disordered" evidence="1">
    <location>
        <begin position="133"/>
        <end position="182"/>
    </location>
</feature>
<keyword evidence="3" id="KW-1185">Reference proteome</keyword>
<proteinExistence type="predicted"/>
<dbReference type="RefSeq" id="XP_066701552.1">
    <property type="nucleotide sequence ID" value="XM_066841690.1"/>
</dbReference>
<comment type="caution">
    <text evidence="2">The sequence shown here is derived from an EMBL/GenBank/DDBJ whole genome shotgun (WGS) entry which is preliminary data.</text>
</comment>
<protein>
    <submittedName>
        <fullName evidence="2">Uncharacterized protein</fullName>
    </submittedName>
</protein>
<gene>
    <name evidence="2" type="ORF">PG986_005468</name>
</gene>